<evidence type="ECO:0000256" key="2">
    <source>
        <dbReference type="ARBA" id="ARBA00005346"/>
    </source>
</evidence>
<feature type="transmembrane region" description="Helical" evidence="8">
    <location>
        <begin position="32"/>
        <end position="52"/>
    </location>
</feature>
<feature type="transmembrane region" description="Helical" evidence="8">
    <location>
        <begin position="136"/>
        <end position="155"/>
    </location>
</feature>
<dbReference type="PRINTS" id="PR01437">
    <property type="entry name" value="NUOXDRDTASE4"/>
</dbReference>
<keyword evidence="3" id="KW-1003">Cell membrane</keyword>
<comment type="similarity">
    <text evidence="2">Belongs to the CPA3 antiporters (TC 2.A.63) subunit D family.</text>
</comment>
<keyword evidence="6 8" id="KW-0472">Membrane</keyword>
<keyword evidence="11" id="KW-1185">Reference proteome</keyword>
<feature type="transmembrane region" description="Helical" evidence="8">
    <location>
        <begin position="272"/>
        <end position="294"/>
    </location>
</feature>
<dbReference type="NCBIfam" id="NF009308">
    <property type="entry name" value="PRK12665.1"/>
    <property type="match status" value="1"/>
</dbReference>
<gene>
    <name evidence="10" type="ORF">SAMN05444716_102609</name>
</gene>
<dbReference type="PANTHER" id="PTHR42703">
    <property type="entry name" value="NADH DEHYDROGENASE"/>
    <property type="match status" value="1"/>
</dbReference>
<dbReference type="Pfam" id="PF00361">
    <property type="entry name" value="Proton_antipo_M"/>
    <property type="match status" value="1"/>
</dbReference>
<evidence type="ECO:0000313" key="10">
    <source>
        <dbReference type="EMBL" id="SFS58169.1"/>
    </source>
</evidence>
<evidence type="ECO:0000256" key="3">
    <source>
        <dbReference type="ARBA" id="ARBA00022475"/>
    </source>
</evidence>
<evidence type="ECO:0000256" key="6">
    <source>
        <dbReference type="ARBA" id="ARBA00023136"/>
    </source>
</evidence>
<keyword evidence="5 8" id="KW-1133">Transmembrane helix</keyword>
<feature type="transmembrane region" description="Helical" evidence="8">
    <location>
        <begin position="300"/>
        <end position="319"/>
    </location>
</feature>
<dbReference type="InterPro" id="IPR001750">
    <property type="entry name" value="ND/Mrp_TM"/>
</dbReference>
<feature type="transmembrane region" description="Helical" evidence="8">
    <location>
        <begin position="206"/>
        <end position="231"/>
    </location>
</feature>
<dbReference type="InterPro" id="IPR003918">
    <property type="entry name" value="NADH_UbQ_OxRdtase"/>
</dbReference>
<comment type="subcellular location">
    <subcellularLocation>
        <location evidence="1">Cell membrane</location>
        <topology evidence="1">Multi-pass membrane protein</topology>
    </subcellularLocation>
    <subcellularLocation>
        <location evidence="7">Membrane</location>
        <topology evidence="7">Multi-pass membrane protein</topology>
    </subcellularLocation>
</comment>
<evidence type="ECO:0000256" key="4">
    <source>
        <dbReference type="ARBA" id="ARBA00022692"/>
    </source>
</evidence>
<accession>A0A1I6R0C2</accession>
<feature type="transmembrane region" description="Helical" evidence="8">
    <location>
        <begin position="408"/>
        <end position="430"/>
    </location>
</feature>
<feature type="transmembrane region" description="Helical" evidence="8">
    <location>
        <begin position="369"/>
        <end position="396"/>
    </location>
</feature>
<evidence type="ECO:0000256" key="5">
    <source>
        <dbReference type="ARBA" id="ARBA00022989"/>
    </source>
</evidence>
<dbReference type="GO" id="GO:0005886">
    <property type="term" value="C:plasma membrane"/>
    <property type="evidence" value="ECO:0007669"/>
    <property type="project" value="UniProtKB-SubCell"/>
</dbReference>
<reference evidence="11" key="1">
    <citation type="submission" date="2016-10" db="EMBL/GenBank/DDBJ databases">
        <authorList>
            <person name="Varghese N."/>
            <person name="Submissions S."/>
        </authorList>
    </citation>
    <scope>NUCLEOTIDE SEQUENCE [LARGE SCALE GENOMIC DNA]</scope>
    <source>
        <strain evidence="11">CGMCC 4.7047</strain>
    </source>
</reference>
<dbReference type="GO" id="GO:0008137">
    <property type="term" value="F:NADH dehydrogenase (ubiquinone) activity"/>
    <property type="evidence" value="ECO:0007669"/>
    <property type="project" value="InterPro"/>
</dbReference>
<evidence type="ECO:0000259" key="9">
    <source>
        <dbReference type="Pfam" id="PF00361"/>
    </source>
</evidence>
<dbReference type="RefSeq" id="WP_093842505.1">
    <property type="nucleotide sequence ID" value="NZ_FPAB01000002.1"/>
</dbReference>
<feature type="transmembrane region" description="Helical" evidence="8">
    <location>
        <begin position="243"/>
        <end position="260"/>
    </location>
</feature>
<dbReference type="EMBL" id="FPAB01000002">
    <property type="protein sequence ID" value="SFS58169.1"/>
    <property type="molecule type" value="Genomic_DNA"/>
</dbReference>
<name>A0A1I6R0C2_9ACTN</name>
<keyword evidence="4 7" id="KW-0812">Transmembrane</keyword>
<dbReference type="PANTHER" id="PTHR42703:SF1">
    <property type="entry name" value="NA(+)_H(+) ANTIPORTER SUBUNIT D1"/>
    <property type="match status" value="1"/>
</dbReference>
<proteinExistence type="inferred from homology"/>
<dbReference type="STRING" id="1176198.SAMN05444716_102609"/>
<dbReference type="InterPro" id="IPR050586">
    <property type="entry name" value="CPA3_Na-H_Antiporter_D"/>
</dbReference>
<feature type="transmembrane region" description="Helical" evidence="8">
    <location>
        <begin position="78"/>
        <end position="99"/>
    </location>
</feature>
<evidence type="ECO:0000313" key="11">
    <source>
        <dbReference type="Proteomes" id="UP000198873"/>
    </source>
</evidence>
<dbReference type="AlphaFoldDB" id="A0A1I6R0C2"/>
<evidence type="ECO:0000256" key="1">
    <source>
        <dbReference type="ARBA" id="ARBA00004651"/>
    </source>
</evidence>
<feature type="transmembrane region" description="Helical" evidence="8">
    <location>
        <begin position="111"/>
        <end position="129"/>
    </location>
</feature>
<dbReference type="GO" id="GO:0042773">
    <property type="term" value="P:ATP synthesis coupled electron transport"/>
    <property type="evidence" value="ECO:0007669"/>
    <property type="project" value="InterPro"/>
</dbReference>
<feature type="transmembrane region" description="Helical" evidence="8">
    <location>
        <begin position="450"/>
        <end position="473"/>
    </location>
</feature>
<organism evidence="10 11">
    <name type="scientific">Streptomyces harbinensis</name>
    <dbReference type="NCBI Taxonomy" id="1176198"/>
    <lineage>
        <taxon>Bacteria</taxon>
        <taxon>Bacillati</taxon>
        <taxon>Actinomycetota</taxon>
        <taxon>Actinomycetes</taxon>
        <taxon>Kitasatosporales</taxon>
        <taxon>Streptomycetaceae</taxon>
        <taxon>Streptomyces</taxon>
    </lineage>
</organism>
<feature type="transmembrane region" description="Helical" evidence="8">
    <location>
        <begin position="328"/>
        <end position="349"/>
    </location>
</feature>
<dbReference type="Proteomes" id="UP000198873">
    <property type="component" value="Unassembled WGS sequence"/>
</dbReference>
<evidence type="ECO:0000256" key="8">
    <source>
        <dbReference type="SAM" id="Phobius"/>
    </source>
</evidence>
<evidence type="ECO:0000256" key="7">
    <source>
        <dbReference type="RuleBase" id="RU000320"/>
    </source>
</evidence>
<protein>
    <submittedName>
        <fullName evidence="10">Multicomponent Na+:H+ antiporter subunit D</fullName>
    </submittedName>
</protein>
<feature type="domain" description="NADH:quinone oxidoreductase/Mrp antiporter transmembrane" evidence="9">
    <location>
        <begin position="130"/>
        <end position="417"/>
    </location>
</feature>
<sequence length="500" mass="51556">MTAWLLVAPVLLPVLVAALSFALSGSRITQQVLGVSVLTLTLTDAVVLLVLAQRDGPQAASMGGWPAPLGIALVADRLSALLLTVSLAVALAVLVFAIGQGNADFGESSPVAFHPAYLLLTAGVGMAFLAGDLFNLFVAFEMMLTASYVLLSLGVGSGRIRAGMTYTITSLTSSLLFLTAIALCYAATGTVNMADLGLRMTQAPDGVAATLSVLLLVVFGIKAAMVPLHFWLPDSYPTAPTPITAIFAALLTKVGVYAMVRTQTLIFPRDDVWLLLTIVAVLTLLVGVLGAIAQDDLNRLLSFVLVSHIGFMLFGLALFDEAGLTGTVLYTAHHIVVQAGLFLVSGIVVRLSGTASLASLTHRAPPPPVVAGLFMLPALALAGIPPTSGFVAKFVLLQAGGERSGWPVTVLIAAALLTSLLTLYAMTRVWRAVFSAGPDRPAPRREAGNVLMLAATVGIVGLGVAIAVGAGLLGEISEAAARDLVDPDGYREAVLGGGDG</sequence>